<proteinExistence type="predicted"/>
<keyword evidence="1" id="KW-0175">Coiled coil</keyword>
<feature type="coiled-coil region" evidence="1">
    <location>
        <begin position="259"/>
        <end position="384"/>
    </location>
</feature>
<dbReference type="Proteomes" id="UP001642540">
    <property type="component" value="Unassembled WGS sequence"/>
</dbReference>
<accession>A0ABP1S7T3</accession>
<feature type="compositionally biased region" description="Pro residues" evidence="2">
    <location>
        <begin position="97"/>
        <end position="107"/>
    </location>
</feature>
<sequence>MKILNSYPTPSSSSKPKPTSRVIPKVKSSQTQALSRAPAMTDAAPPVKLNYFGFKIPKLNAHDPSKDMAGYKRPPQTSGGMWTTKRIDPGSISSASLPPPPLLPPRSPLFQGIPTVPPFPVTDPASPTPTGIENITFYSSLSKQAGQQQNYNKKRNIKDKMDNDSRAQAKIAEDSKNCLDKKADERQQRDQILRKHSKQKENVRSRLQPQVDKMLEKEGNWNNDTRMSWDETPILKEKQKGDAARSKDYNIPFQVDKRNKKFSQKVEELNEAKKEKKLTKNKKYNLKLQYNNQKTSFDGKAKVLLSDLDKTKAQKNNCVQRNDEVEAELMVPKRKQRSAEKRAANYLEEIQMIREELDFTTTRCQNLEKLRVSMEERLINCEAKIWDLELDMGEGGKIPNLKEKNALAKQLEITRNLFQQVVKRCEEVEGKRIDLKRMMIDKEAEFKPKFEKGNCRYQTIMPHEKKSVQAVKKEGKKEKKKEKKGEATFAFFVDDEVRDAAKYLKAEYFPKKAKQVEVTATMTSSCMEEDEEEEQEVLVEEPRKEIPWAEDENAELPDID</sequence>
<evidence type="ECO:0000256" key="2">
    <source>
        <dbReference type="SAM" id="MobiDB-lite"/>
    </source>
</evidence>
<evidence type="ECO:0000313" key="4">
    <source>
        <dbReference type="Proteomes" id="UP001642540"/>
    </source>
</evidence>
<feature type="region of interest" description="Disordered" evidence="2">
    <location>
        <begin position="1"/>
        <end position="41"/>
    </location>
</feature>
<feature type="compositionally biased region" description="Low complexity" evidence="2">
    <location>
        <begin position="8"/>
        <end position="20"/>
    </location>
</feature>
<feature type="region of interest" description="Disordered" evidence="2">
    <location>
        <begin position="61"/>
        <end position="109"/>
    </location>
</feature>
<evidence type="ECO:0000256" key="1">
    <source>
        <dbReference type="SAM" id="Coils"/>
    </source>
</evidence>
<feature type="region of interest" description="Disordered" evidence="2">
    <location>
        <begin position="523"/>
        <end position="560"/>
    </location>
</feature>
<gene>
    <name evidence="3" type="ORF">ODALV1_LOCUS30539</name>
</gene>
<dbReference type="EMBL" id="CAXLJM020000164">
    <property type="protein sequence ID" value="CAL8145585.1"/>
    <property type="molecule type" value="Genomic_DNA"/>
</dbReference>
<reference evidence="3 4" key="1">
    <citation type="submission" date="2024-08" db="EMBL/GenBank/DDBJ databases">
        <authorList>
            <person name="Cucini C."/>
            <person name="Frati F."/>
        </authorList>
    </citation>
    <scope>NUCLEOTIDE SEQUENCE [LARGE SCALE GENOMIC DNA]</scope>
</reference>
<evidence type="ECO:0000313" key="3">
    <source>
        <dbReference type="EMBL" id="CAL8145585.1"/>
    </source>
</evidence>
<keyword evidence="4" id="KW-1185">Reference proteome</keyword>
<comment type="caution">
    <text evidence="3">The sequence shown here is derived from an EMBL/GenBank/DDBJ whole genome shotgun (WGS) entry which is preliminary data.</text>
</comment>
<feature type="region of interest" description="Disordered" evidence="2">
    <location>
        <begin position="141"/>
        <end position="188"/>
    </location>
</feature>
<feature type="compositionally biased region" description="Polar residues" evidence="2">
    <location>
        <begin position="141"/>
        <end position="151"/>
    </location>
</feature>
<feature type="compositionally biased region" description="Acidic residues" evidence="2">
    <location>
        <begin position="527"/>
        <end position="539"/>
    </location>
</feature>
<feature type="compositionally biased region" description="Acidic residues" evidence="2">
    <location>
        <begin position="548"/>
        <end position="560"/>
    </location>
</feature>
<feature type="compositionally biased region" description="Basic and acidic residues" evidence="2">
    <location>
        <begin position="158"/>
        <end position="188"/>
    </location>
</feature>
<name>A0ABP1S7T3_9HEXA</name>
<feature type="compositionally biased region" description="Basic and acidic residues" evidence="2">
    <location>
        <begin position="61"/>
        <end position="70"/>
    </location>
</feature>
<protein>
    <submittedName>
        <fullName evidence="3">Uncharacterized protein</fullName>
    </submittedName>
</protein>
<organism evidence="3 4">
    <name type="scientific">Orchesella dallaii</name>
    <dbReference type="NCBI Taxonomy" id="48710"/>
    <lineage>
        <taxon>Eukaryota</taxon>
        <taxon>Metazoa</taxon>
        <taxon>Ecdysozoa</taxon>
        <taxon>Arthropoda</taxon>
        <taxon>Hexapoda</taxon>
        <taxon>Collembola</taxon>
        <taxon>Entomobryomorpha</taxon>
        <taxon>Entomobryoidea</taxon>
        <taxon>Orchesellidae</taxon>
        <taxon>Orchesellinae</taxon>
        <taxon>Orchesella</taxon>
    </lineage>
</organism>